<evidence type="ECO:0000256" key="2">
    <source>
        <dbReference type="ARBA" id="ARBA00023125"/>
    </source>
</evidence>
<keyword evidence="3" id="KW-0804">Transcription</keyword>
<comment type="caution">
    <text evidence="6">The sequence shown here is derived from an EMBL/GenBank/DDBJ whole genome shotgun (WGS) entry which is preliminary data.</text>
</comment>
<evidence type="ECO:0000313" key="6">
    <source>
        <dbReference type="EMBL" id="GAA2001526.1"/>
    </source>
</evidence>
<evidence type="ECO:0000259" key="5">
    <source>
        <dbReference type="PROSITE" id="PS50977"/>
    </source>
</evidence>
<evidence type="ECO:0000256" key="3">
    <source>
        <dbReference type="ARBA" id="ARBA00023163"/>
    </source>
</evidence>
<gene>
    <name evidence="6" type="ORF">GCM10009799_30940</name>
</gene>
<feature type="domain" description="HTH tetR-type" evidence="5">
    <location>
        <begin position="1"/>
        <end position="55"/>
    </location>
</feature>
<keyword evidence="7" id="KW-1185">Reference proteome</keyword>
<feature type="DNA-binding region" description="H-T-H motif" evidence="4">
    <location>
        <begin position="18"/>
        <end position="37"/>
    </location>
</feature>
<organism evidence="6 7">
    <name type="scientific">Nocardiopsis rhodophaea</name>
    <dbReference type="NCBI Taxonomy" id="280238"/>
    <lineage>
        <taxon>Bacteria</taxon>
        <taxon>Bacillati</taxon>
        <taxon>Actinomycetota</taxon>
        <taxon>Actinomycetes</taxon>
        <taxon>Streptosporangiales</taxon>
        <taxon>Nocardiopsidaceae</taxon>
        <taxon>Nocardiopsis</taxon>
    </lineage>
</organism>
<sequence length="190" mass="20433">MITAAAELIGERGWSAVSTRTLAERAGVGPGLVHYHFASLQALRIEAAAQMMSAVAEGATARLETAADAEEGLALIIRDLDRFSGDDPMSRLFIEAYLASTRDEELRRAISGVLELFRSRLTAWLATAGVEAPEETARVLGAALDGVMLHRALDPGLTSGVVEPMLRRLLAPTPVSDRTDGHEEQRQGDR</sequence>
<dbReference type="InterPro" id="IPR001647">
    <property type="entry name" value="HTH_TetR"/>
</dbReference>
<dbReference type="PROSITE" id="PS50977">
    <property type="entry name" value="HTH_TETR_2"/>
    <property type="match status" value="1"/>
</dbReference>
<accession>A0ABN2T8C9</accession>
<dbReference type="SUPFAM" id="SSF48498">
    <property type="entry name" value="Tetracyclin repressor-like, C-terminal domain"/>
    <property type="match status" value="1"/>
</dbReference>
<evidence type="ECO:0000256" key="1">
    <source>
        <dbReference type="ARBA" id="ARBA00023015"/>
    </source>
</evidence>
<dbReference type="Gene3D" id="1.10.357.10">
    <property type="entry name" value="Tetracycline Repressor, domain 2"/>
    <property type="match status" value="1"/>
</dbReference>
<keyword evidence="2 4" id="KW-0238">DNA-binding</keyword>
<dbReference type="PANTHER" id="PTHR30055:SF234">
    <property type="entry name" value="HTH-TYPE TRANSCRIPTIONAL REGULATOR BETI"/>
    <property type="match status" value="1"/>
</dbReference>
<dbReference type="Proteomes" id="UP001501585">
    <property type="component" value="Unassembled WGS sequence"/>
</dbReference>
<dbReference type="PANTHER" id="PTHR30055">
    <property type="entry name" value="HTH-TYPE TRANSCRIPTIONAL REGULATOR RUTR"/>
    <property type="match status" value="1"/>
</dbReference>
<dbReference type="InterPro" id="IPR009057">
    <property type="entry name" value="Homeodomain-like_sf"/>
</dbReference>
<dbReference type="PRINTS" id="PR00455">
    <property type="entry name" value="HTHTETR"/>
</dbReference>
<proteinExistence type="predicted"/>
<evidence type="ECO:0000256" key="4">
    <source>
        <dbReference type="PROSITE-ProRule" id="PRU00335"/>
    </source>
</evidence>
<dbReference type="InterPro" id="IPR050109">
    <property type="entry name" value="HTH-type_TetR-like_transc_reg"/>
</dbReference>
<evidence type="ECO:0000313" key="7">
    <source>
        <dbReference type="Proteomes" id="UP001501585"/>
    </source>
</evidence>
<dbReference type="Pfam" id="PF17940">
    <property type="entry name" value="TetR_C_31"/>
    <property type="match status" value="1"/>
</dbReference>
<reference evidence="7" key="1">
    <citation type="journal article" date="2019" name="Int. J. Syst. Evol. Microbiol.">
        <title>The Global Catalogue of Microorganisms (GCM) 10K type strain sequencing project: providing services to taxonomists for standard genome sequencing and annotation.</title>
        <authorList>
            <consortium name="The Broad Institute Genomics Platform"/>
            <consortium name="The Broad Institute Genome Sequencing Center for Infectious Disease"/>
            <person name="Wu L."/>
            <person name="Ma J."/>
        </authorList>
    </citation>
    <scope>NUCLEOTIDE SEQUENCE [LARGE SCALE GENOMIC DNA]</scope>
    <source>
        <strain evidence="7">JCM 15313</strain>
    </source>
</reference>
<protein>
    <submittedName>
        <fullName evidence="6">TetR/AcrR family transcriptional regulator</fullName>
    </submittedName>
</protein>
<dbReference type="EMBL" id="BAAAPC010000012">
    <property type="protein sequence ID" value="GAA2001526.1"/>
    <property type="molecule type" value="Genomic_DNA"/>
</dbReference>
<dbReference type="Pfam" id="PF00440">
    <property type="entry name" value="TetR_N"/>
    <property type="match status" value="1"/>
</dbReference>
<dbReference type="InterPro" id="IPR036271">
    <property type="entry name" value="Tet_transcr_reg_TetR-rel_C_sf"/>
</dbReference>
<dbReference type="SUPFAM" id="SSF46689">
    <property type="entry name" value="Homeodomain-like"/>
    <property type="match status" value="1"/>
</dbReference>
<dbReference type="InterPro" id="IPR041583">
    <property type="entry name" value="TetR_C_31"/>
</dbReference>
<keyword evidence="1" id="KW-0805">Transcription regulation</keyword>
<name>A0ABN2T8C9_9ACTN</name>